<feature type="domain" description="Malic enzyme N-terminal" evidence="6">
    <location>
        <begin position="80"/>
        <end position="290"/>
    </location>
</feature>
<feature type="active site" description="Proton donor" evidence="2">
    <location>
        <position position="103"/>
    </location>
</feature>
<dbReference type="SMART" id="SM01274">
    <property type="entry name" value="malic"/>
    <property type="match status" value="1"/>
</dbReference>
<sequence length="625" mass="67378">MAELGTAPTEPPRPASLGKSLVACGGINKWNEFHPNLKQIKKTMDASCTATSVAEALKEIKGLMSLGHNIMAYLYLRVLFNKDLDLYYSTLAAEPALLLPVAYTPTVGEACQKFHLFPQYPRGMYLSLTDRGNLKASLKEYAEVMLPKNEDGTYDCECIVFSDGGRILGLGDLGVSGMGIPSGKLDLYTVCGGFNPKKTIPLMLDVGCTDSSGNSAGLTIRDHPQYLGLKQDRAKHKSEAGTLVNSCYYGKDSFILEFMTAATELFGKGCLLQFEDFNSNDAFPLLAEYREKFLTYNDDIQGTASVAVAAILGAIKIQKPETTDLIAEARKMTYVFHGAGSANLGGALLLRDEGGVPGAQIFVTNSKGIIWMSEDGKSGSFRNNEQKAVAQVGEPMFDSKDLVEVIKQIKPDCIIGAVGRAPNCFNKAVVEEMCKVQEAKKVPARPLVFALSNPKSQAECTAEDCYKFSQGKAIFGSGTRFEPVTLDGVTRDPGQVNNFFIFPGMSYGCMRCQSKTIPERFFMLAAEAVANSLSADDIKFESVVPNPANIREVNLNVATAAVLGAEELGIAGKHLVPNDPKNAAKVKAELLATMWQPSMTGDGLAERSAADFGTCGNLEPKDGEH</sequence>
<accession>A0A7S0JDS5</accession>
<dbReference type="InterPro" id="IPR012301">
    <property type="entry name" value="Malic_N_dom"/>
</dbReference>
<dbReference type="GO" id="GO:0046872">
    <property type="term" value="F:metal ion binding"/>
    <property type="evidence" value="ECO:0007669"/>
    <property type="project" value="UniProtKB-KW"/>
</dbReference>
<dbReference type="InterPro" id="IPR012302">
    <property type="entry name" value="Malic_NAD-bd"/>
</dbReference>
<gene>
    <name evidence="7" type="ORF">CLEP1334_LOCUS23171</name>
</gene>
<dbReference type="SMART" id="SM00919">
    <property type="entry name" value="Malic_M"/>
    <property type="match status" value="1"/>
</dbReference>
<dbReference type="Gene3D" id="3.40.50.10380">
    <property type="entry name" value="Malic enzyme, N-terminal domain"/>
    <property type="match status" value="1"/>
</dbReference>
<comment type="cofactor">
    <cofactor evidence="4">
        <name>Mg(2+)</name>
        <dbReference type="ChEBI" id="CHEBI:18420"/>
    </cofactor>
    <cofactor evidence="4">
        <name>Mn(2+)</name>
        <dbReference type="ChEBI" id="CHEBI:29035"/>
    </cofactor>
    <text evidence="4">Divalent metal cations. Prefers magnesium or manganese.</text>
</comment>
<dbReference type="SUPFAM" id="SSF53223">
    <property type="entry name" value="Aminoacid dehydrogenase-like, N-terminal domain"/>
    <property type="match status" value="1"/>
</dbReference>
<protein>
    <recommendedName>
        <fullName evidence="8">Malic enzyme</fullName>
    </recommendedName>
</protein>
<evidence type="ECO:0000313" key="7">
    <source>
        <dbReference type="EMBL" id="CAD8547881.1"/>
    </source>
</evidence>
<evidence type="ECO:0000256" key="1">
    <source>
        <dbReference type="ARBA" id="ARBA00008785"/>
    </source>
</evidence>
<evidence type="ECO:0000256" key="2">
    <source>
        <dbReference type="PIRSR" id="PIRSR000106-1"/>
    </source>
</evidence>
<dbReference type="PIRSF" id="PIRSF000106">
    <property type="entry name" value="ME"/>
    <property type="match status" value="1"/>
</dbReference>
<keyword evidence="4" id="KW-0479">Metal-binding</keyword>
<dbReference type="InterPro" id="IPR046346">
    <property type="entry name" value="Aminoacid_DH-like_N_sf"/>
</dbReference>
<feature type="binding site" evidence="3">
    <location>
        <position position="453"/>
    </location>
    <ligand>
        <name>(S)-malate</name>
        <dbReference type="ChEBI" id="CHEBI:15589"/>
    </ligand>
</feature>
<feature type="binding site" evidence="4">
    <location>
        <position position="299"/>
    </location>
    <ligand>
        <name>a divalent metal cation</name>
        <dbReference type="ChEBI" id="CHEBI:60240"/>
    </ligand>
</feature>
<dbReference type="AlphaFoldDB" id="A0A7S0JDS5"/>
<dbReference type="NCBIfam" id="NF010052">
    <property type="entry name" value="PRK13529.1"/>
    <property type="match status" value="1"/>
</dbReference>
<dbReference type="GO" id="GO:0051287">
    <property type="term" value="F:NAD binding"/>
    <property type="evidence" value="ECO:0007669"/>
    <property type="project" value="InterPro"/>
</dbReference>
<dbReference type="InterPro" id="IPR001891">
    <property type="entry name" value="Malic_OxRdtase"/>
</dbReference>
<dbReference type="GO" id="GO:0006108">
    <property type="term" value="P:malate metabolic process"/>
    <property type="evidence" value="ECO:0007669"/>
    <property type="project" value="TreeGrafter"/>
</dbReference>
<reference evidence="7" key="1">
    <citation type="submission" date="2021-01" db="EMBL/GenBank/DDBJ databases">
        <authorList>
            <person name="Corre E."/>
            <person name="Pelletier E."/>
            <person name="Niang G."/>
            <person name="Scheremetjew M."/>
            <person name="Finn R."/>
            <person name="Kale V."/>
            <person name="Holt S."/>
            <person name="Cochrane G."/>
            <person name="Meng A."/>
            <person name="Brown T."/>
            <person name="Cohen L."/>
        </authorList>
    </citation>
    <scope>NUCLEOTIDE SEQUENCE</scope>
    <source>
        <strain evidence="7">RCC1130</strain>
    </source>
</reference>
<evidence type="ECO:0000256" key="3">
    <source>
        <dbReference type="PIRSR" id="PIRSR000106-2"/>
    </source>
</evidence>
<evidence type="ECO:0000259" key="6">
    <source>
        <dbReference type="SMART" id="SM01274"/>
    </source>
</evidence>
<dbReference type="EMBL" id="HBER01046301">
    <property type="protein sequence ID" value="CAD8547881.1"/>
    <property type="molecule type" value="Transcribed_RNA"/>
</dbReference>
<dbReference type="PANTHER" id="PTHR23406:SF90">
    <property type="entry name" value="MALIC ENZYME-RELATED"/>
    <property type="match status" value="1"/>
</dbReference>
<evidence type="ECO:0000256" key="4">
    <source>
        <dbReference type="PIRSR" id="PIRSR000106-3"/>
    </source>
</evidence>
<dbReference type="Pfam" id="PF03949">
    <property type="entry name" value="Malic_M"/>
    <property type="match status" value="1"/>
</dbReference>
<feature type="binding site" evidence="4">
    <location>
        <position position="275"/>
    </location>
    <ligand>
        <name>a divalent metal cation</name>
        <dbReference type="ChEBI" id="CHEBI:60240"/>
    </ligand>
</feature>
<evidence type="ECO:0008006" key="8">
    <source>
        <dbReference type="Google" id="ProtNLM"/>
    </source>
</evidence>
<dbReference type="SUPFAM" id="SSF51735">
    <property type="entry name" value="NAD(P)-binding Rossmann-fold domains"/>
    <property type="match status" value="1"/>
</dbReference>
<evidence type="ECO:0000259" key="5">
    <source>
        <dbReference type="SMART" id="SM00919"/>
    </source>
</evidence>
<feature type="domain" description="Malic enzyme NAD-binding" evidence="5">
    <location>
        <begin position="300"/>
        <end position="566"/>
    </location>
</feature>
<dbReference type="PANTHER" id="PTHR23406">
    <property type="entry name" value="MALIC ENZYME-RELATED"/>
    <property type="match status" value="1"/>
</dbReference>
<dbReference type="PRINTS" id="PR00072">
    <property type="entry name" value="MALOXRDTASE"/>
</dbReference>
<feature type="active site" description="Proton acceptor" evidence="2">
    <location>
        <position position="184"/>
    </location>
</feature>
<feature type="binding site" evidence="3">
    <location>
        <position position="166"/>
    </location>
    <ligand>
        <name>(S)-malate</name>
        <dbReference type="ChEBI" id="CHEBI:15589"/>
    </ligand>
</feature>
<proteinExistence type="inferred from homology"/>
<dbReference type="InterPro" id="IPR036291">
    <property type="entry name" value="NAD(P)-bd_dom_sf"/>
</dbReference>
<feature type="binding site" evidence="3">
    <location>
        <position position="497"/>
    </location>
    <ligand>
        <name>(S)-malate</name>
        <dbReference type="ChEBI" id="CHEBI:15589"/>
    </ligand>
</feature>
<dbReference type="InterPro" id="IPR037062">
    <property type="entry name" value="Malic_N_dom_sf"/>
</dbReference>
<dbReference type="Pfam" id="PF00390">
    <property type="entry name" value="malic"/>
    <property type="match status" value="1"/>
</dbReference>
<feature type="binding site" evidence="4">
    <location>
        <position position="276"/>
    </location>
    <ligand>
        <name>a divalent metal cation</name>
        <dbReference type="ChEBI" id="CHEBI:60240"/>
    </ligand>
</feature>
<dbReference type="GO" id="GO:0004473">
    <property type="term" value="F:malate dehydrogenase (decarboxylating) (NADP+) activity"/>
    <property type="evidence" value="ECO:0007669"/>
    <property type="project" value="TreeGrafter"/>
</dbReference>
<organism evidence="7">
    <name type="scientific">Calcidiscus leptoporus</name>
    <dbReference type="NCBI Taxonomy" id="127549"/>
    <lineage>
        <taxon>Eukaryota</taxon>
        <taxon>Haptista</taxon>
        <taxon>Haptophyta</taxon>
        <taxon>Prymnesiophyceae</taxon>
        <taxon>Coccolithales</taxon>
        <taxon>Calcidiscaceae</taxon>
        <taxon>Calcidiscus</taxon>
    </lineage>
</organism>
<name>A0A7S0JDS5_9EUKA</name>
<comment type="similarity">
    <text evidence="1">Belongs to the malic enzymes family.</text>
</comment>
<dbReference type="Gene3D" id="3.40.50.720">
    <property type="entry name" value="NAD(P)-binding Rossmann-like Domain"/>
    <property type="match status" value="1"/>
</dbReference>